<evidence type="ECO:0000313" key="2">
    <source>
        <dbReference type="Proteomes" id="UP000481861"/>
    </source>
</evidence>
<reference evidence="1 2" key="1">
    <citation type="submission" date="2020-01" db="EMBL/GenBank/DDBJ databases">
        <authorList>
            <consortium name="DOE Joint Genome Institute"/>
            <person name="Haridas S."/>
            <person name="Albert R."/>
            <person name="Binder M."/>
            <person name="Bloem J."/>
            <person name="Labutti K."/>
            <person name="Salamov A."/>
            <person name="Andreopoulos B."/>
            <person name="Baker S.E."/>
            <person name="Barry K."/>
            <person name="Bills G."/>
            <person name="Bluhm B.H."/>
            <person name="Cannon C."/>
            <person name="Castanera R."/>
            <person name="Culley D.E."/>
            <person name="Daum C."/>
            <person name="Ezra D."/>
            <person name="Gonzalez J.B."/>
            <person name="Henrissat B."/>
            <person name="Kuo A."/>
            <person name="Liang C."/>
            <person name="Lipzen A."/>
            <person name="Lutzoni F."/>
            <person name="Magnuson J."/>
            <person name="Mondo S."/>
            <person name="Nolan M."/>
            <person name="Ohm R."/>
            <person name="Pangilinan J."/>
            <person name="Park H.-J.H."/>
            <person name="Ramirez L."/>
            <person name="Alfaro M."/>
            <person name="Sun H."/>
            <person name="Tritt A."/>
            <person name="Yoshinaga Y."/>
            <person name="Zwiers L.-H.L."/>
            <person name="Turgeon B.G."/>
            <person name="Goodwin S.B."/>
            <person name="Spatafora J.W."/>
            <person name="Crous P.W."/>
            <person name="Grigoriev I.V."/>
        </authorList>
    </citation>
    <scope>NUCLEOTIDE SEQUENCE [LARGE SCALE GENOMIC DNA]</scope>
    <source>
        <strain evidence="1 2">CBS 611.86</strain>
    </source>
</reference>
<keyword evidence="2" id="KW-1185">Reference proteome</keyword>
<protein>
    <submittedName>
        <fullName evidence="1">Uncharacterized protein</fullName>
    </submittedName>
</protein>
<dbReference type="EMBL" id="JAADJZ010000027">
    <property type="protein sequence ID" value="KAF2866471.1"/>
    <property type="molecule type" value="Genomic_DNA"/>
</dbReference>
<proteinExistence type="predicted"/>
<gene>
    <name evidence="1" type="ORF">BDV95DRAFT_200629</name>
</gene>
<organism evidence="1 2">
    <name type="scientific">Massariosphaeria phaeospora</name>
    <dbReference type="NCBI Taxonomy" id="100035"/>
    <lineage>
        <taxon>Eukaryota</taxon>
        <taxon>Fungi</taxon>
        <taxon>Dikarya</taxon>
        <taxon>Ascomycota</taxon>
        <taxon>Pezizomycotina</taxon>
        <taxon>Dothideomycetes</taxon>
        <taxon>Pleosporomycetidae</taxon>
        <taxon>Pleosporales</taxon>
        <taxon>Pleosporales incertae sedis</taxon>
        <taxon>Massariosphaeria</taxon>
    </lineage>
</organism>
<dbReference type="AlphaFoldDB" id="A0A7C8I2R0"/>
<sequence length="193" mass="20840">MTEHSISQPSCCVTRLPFEARVLLQPSRAGLPRPPSRADRLSRPRLVPQRLAVQSQNTSTAAAPMYAPISCCNTAASSMHARSIYSMLALTLPEFRLSGHVRLLGLAVPYAAKVSAFILTTGACPRSLPRSPYSPVRPATCFPNPPIGRPLAVSEQNRTLSHDTNSLPSRYICTMKVFSACQSCLSGFSLARG</sequence>
<accession>A0A7C8I2R0</accession>
<name>A0A7C8I2R0_9PLEO</name>
<dbReference type="Proteomes" id="UP000481861">
    <property type="component" value="Unassembled WGS sequence"/>
</dbReference>
<evidence type="ECO:0000313" key="1">
    <source>
        <dbReference type="EMBL" id="KAF2866471.1"/>
    </source>
</evidence>
<comment type="caution">
    <text evidence="1">The sequence shown here is derived from an EMBL/GenBank/DDBJ whole genome shotgun (WGS) entry which is preliminary data.</text>
</comment>